<dbReference type="GO" id="GO:0003677">
    <property type="term" value="F:DNA binding"/>
    <property type="evidence" value="ECO:0007669"/>
    <property type="project" value="InterPro"/>
</dbReference>
<accession>A0A388TAI4</accession>
<keyword evidence="3" id="KW-1185">Reference proteome</keyword>
<proteinExistence type="predicted"/>
<evidence type="ECO:0000313" key="2">
    <source>
        <dbReference type="EMBL" id="GBR73299.1"/>
    </source>
</evidence>
<evidence type="ECO:0000313" key="3">
    <source>
        <dbReference type="Proteomes" id="UP000269352"/>
    </source>
</evidence>
<protein>
    <submittedName>
        <fullName evidence="2">XRE family transcriptional regulators</fullName>
    </submittedName>
</protein>
<dbReference type="SMART" id="SM00530">
    <property type="entry name" value="HTH_XRE"/>
    <property type="match status" value="1"/>
</dbReference>
<comment type="caution">
    <text evidence="2">The sequence shown here is derived from an EMBL/GenBank/DDBJ whole genome shotgun (WGS) entry which is preliminary data.</text>
</comment>
<dbReference type="InterPro" id="IPR001387">
    <property type="entry name" value="Cro/C1-type_HTH"/>
</dbReference>
<dbReference type="InterPro" id="IPR010982">
    <property type="entry name" value="Lambda_DNA-bd_dom_sf"/>
</dbReference>
<dbReference type="Pfam" id="PF12844">
    <property type="entry name" value="HTH_19"/>
    <property type="match status" value="1"/>
</dbReference>
<dbReference type="SUPFAM" id="SSF47413">
    <property type="entry name" value="lambda repressor-like DNA-binding domains"/>
    <property type="match status" value="1"/>
</dbReference>
<gene>
    <name evidence="2" type="ORF">NO1_0702</name>
</gene>
<sequence>MNDIKQLKEHIGQRLKDLRINKGLTLEDICFELDISFSSYLYIEKGTRHTPRLEMLCKLADFYDLPVNYFFQDYSPQHQPQKNTLEKRLLLDFRRLTADKKNLALRVLKVLP</sequence>
<dbReference type="Gene3D" id="1.10.260.40">
    <property type="entry name" value="lambda repressor-like DNA-binding domains"/>
    <property type="match status" value="1"/>
</dbReference>
<name>A0A388TAI4_TERA1</name>
<reference evidence="2 3" key="1">
    <citation type="journal article" date="2019" name="ISME J.">
        <title>Genome analyses of uncultured TG2/ZB3 bacteria in 'Margulisbacteria' specifically attached to ectosymbiotic spirochetes of protists in the termite gut.</title>
        <authorList>
            <person name="Utami Y.D."/>
            <person name="Kuwahara H."/>
            <person name="Igai K."/>
            <person name="Murakami T."/>
            <person name="Sugaya K."/>
            <person name="Morikawa T."/>
            <person name="Nagura Y."/>
            <person name="Yuki M."/>
            <person name="Deevong P."/>
            <person name="Inoue T."/>
            <person name="Kihara K."/>
            <person name="Lo N."/>
            <person name="Yamada A."/>
            <person name="Ohkuma M."/>
            <person name="Hongoh Y."/>
        </authorList>
    </citation>
    <scope>NUCLEOTIDE SEQUENCE [LARGE SCALE GENOMIC DNA]</scope>
    <source>
        <strain evidence="2">NkOx7-01</strain>
    </source>
</reference>
<dbReference type="AlphaFoldDB" id="A0A388TAI4"/>
<dbReference type="EMBL" id="BGZN01000009">
    <property type="protein sequence ID" value="GBR73299.1"/>
    <property type="molecule type" value="Genomic_DNA"/>
</dbReference>
<dbReference type="PROSITE" id="PS50943">
    <property type="entry name" value="HTH_CROC1"/>
    <property type="match status" value="1"/>
</dbReference>
<organism evidence="2 3">
    <name type="scientific">Termititenax aidoneus</name>
    <dbReference type="NCBI Taxonomy" id="2218524"/>
    <lineage>
        <taxon>Bacteria</taxon>
        <taxon>Bacillati</taxon>
        <taxon>Candidatus Margulisiibacteriota</taxon>
        <taxon>Candidatus Termititenacia</taxon>
        <taxon>Candidatus Termititenacales</taxon>
        <taxon>Candidatus Termititenacaceae</taxon>
        <taxon>Candidatus Termititenax</taxon>
    </lineage>
</organism>
<dbReference type="CDD" id="cd00093">
    <property type="entry name" value="HTH_XRE"/>
    <property type="match status" value="1"/>
</dbReference>
<feature type="domain" description="HTH cro/C1-type" evidence="1">
    <location>
        <begin position="15"/>
        <end position="70"/>
    </location>
</feature>
<dbReference type="Proteomes" id="UP000269352">
    <property type="component" value="Unassembled WGS sequence"/>
</dbReference>
<evidence type="ECO:0000259" key="1">
    <source>
        <dbReference type="PROSITE" id="PS50943"/>
    </source>
</evidence>